<proteinExistence type="predicted"/>
<keyword evidence="2" id="KW-1185">Reference proteome</keyword>
<dbReference type="RefSeq" id="WP_167334470.1">
    <property type="nucleotide sequence ID" value="NZ_CP116669.1"/>
</dbReference>
<name>A0ABY7R6B0_9PSED</name>
<evidence type="ECO:0008006" key="3">
    <source>
        <dbReference type="Google" id="ProtNLM"/>
    </source>
</evidence>
<organism evidence="1 2">
    <name type="scientific">Pseudomonas capeferrum</name>
    <dbReference type="NCBI Taxonomy" id="1495066"/>
    <lineage>
        <taxon>Bacteria</taxon>
        <taxon>Pseudomonadati</taxon>
        <taxon>Pseudomonadota</taxon>
        <taxon>Gammaproteobacteria</taxon>
        <taxon>Pseudomonadales</taxon>
        <taxon>Pseudomonadaceae</taxon>
        <taxon>Pseudomonas</taxon>
    </lineage>
</organism>
<dbReference type="GeneID" id="301039463"/>
<evidence type="ECO:0000313" key="1">
    <source>
        <dbReference type="EMBL" id="WCH99299.1"/>
    </source>
</evidence>
<accession>A0ABY7R6B0</accession>
<reference evidence="1 2" key="1">
    <citation type="journal article" date="2020" name="Front. Microbiol.">
        <title>Toward Biorecycling: Isolation of a Soil Bacterium That Grows on a Polyurethane Oligomer and Monomer.</title>
        <authorList>
            <person name="Espinosa M.J.C."/>
            <person name="Blanco A.C."/>
            <person name="Schmidgall T."/>
            <person name="Atanasoff-Kardjalieff A.K."/>
            <person name="Kappelmeyer U."/>
            <person name="Tischler D."/>
            <person name="Pieper D.H."/>
            <person name="Heipieper H.J."/>
            <person name="Eberlein C."/>
        </authorList>
    </citation>
    <scope>NUCLEOTIDE SEQUENCE [LARGE SCALE GENOMIC DNA]</scope>
    <source>
        <strain evidence="1 2">TDA1</strain>
    </source>
</reference>
<sequence>MGIKTRRFAVVMALFAVAGLYGSACWRVELLRDQPSSAANCQHAHCVPQSATLSAVR</sequence>
<evidence type="ECO:0000313" key="2">
    <source>
        <dbReference type="Proteomes" id="UP001214301"/>
    </source>
</evidence>
<dbReference type="EMBL" id="CP116669">
    <property type="protein sequence ID" value="WCH99299.1"/>
    <property type="molecule type" value="Genomic_DNA"/>
</dbReference>
<dbReference type="Proteomes" id="UP001214301">
    <property type="component" value="Chromosome"/>
</dbReference>
<gene>
    <name evidence="1" type="ORF">PMC74_21415</name>
</gene>
<protein>
    <recommendedName>
        <fullName evidence="3">Lipoprotein</fullName>
    </recommendedName>
</protein>